<accession>A0A7Y0N2P8</accession>
<dbReference type="GO" id="GO:0012505">
    <property type="term" value="C:endomembrane system"/>
    <property type="evidence" value="ECO:0007669"/>
    <property type="project" value="UniProtKB-SubCell"/>
</dbReference>
<evidence type="ECO:0000313" key="8">
    <source>
        <dbReference type="EMBL" id="NMR77775.1"/>
    </source>
</evidence>
<evidence type="ECO:0000256" key="6">
    <source>
        <dbReference type="ARBA" id="ARBA00023136"/>
    </source>
</evidence>
<feature type="non-terminal residue" evidence="8">
    <location>
        <position position="1"/>
    </location>
</feature>
<evidence type="ECO:0000256" key="7">
    <source>
        <dbReference type="SAM" id="Phobius"/>
    </source>
</evidence>
<evidence type="ECO:0000256" key="4">
    <source>
        <dbReference type="ARBA" id="ARBA00022692"/>
    </source>
</evidence>
<keyword evidence="5 7" id="KW-1133">Transmembrane helix</keyword>
<dbReference type="RefSeq" id="WP_169629962.1">
    <property type="nucleotide sequence ID" value="NZ_JABCMA010001066.1"/>
</dbReference>
<dbReference type="Pfam" id="PF00860">
    <property type="entry name" value="Xan_ur_permease"/>
    <property type="match status" value="1"/>
</dbReference>
<feature type="transmembrane region" description="Helical" evidence="7">
    <location>
        <begin position="128"/>
        <end position="148"/>
    </location>
</feature>
<dbReference type="PANTHER" id="PTHR43337">
    <property type="entry name" value="XANTHINE/URACIL PERMEASE C887.17-RELATED"/>
    <property type="match status" value="1"/>
</dbReference>
<evidence type="ECO:0000256" key="5">
    <source>
        <dbReference type="ARBA" id="ARBA00022989"/>
    </source>
</evidence>
<dbReference type="PANTHER" id="PTHR43337:SF1">
    <property type="entry name" value="XANTHINE_URACIL PERMEASE C887.17-RELATED"/>
    <property type="match status" value="1"/>
</dbReference>
<evidence type="ECO:0000256" key="1">
    <source>
        <dbReference type="ARBA" id="ARBA00004127"/>
    </source>
</evidence>
<feature type="non-terminal residue" evidence="8">
    <location>
        <position position="149"/>
    </location>
</feature>
<dbReference type="InterPro" id="IPR006043">
    <property type="entry name" value="NCS2"/>
</dbReference>
<dbReference type="GO" id="GO:0015207">
    <property type="term" value="F:adenine transmembrane transporter activity"/>
    <property type="evidence" value="ECO:0007669"/>
    <property type="project" value="TreeGrafter"/>
</dbReference>
<proteinExistence type="inferred from homology"/>
<comment type="caution">
    <text evidence="8">The sequence shown here is derived from an EMBL/GenBank/DDBJ whole genome shotgun (WGS) entry which is preliminary data.</text>
</comment>
<feature type="transmembrane region" description="Helical" evidence="7">
    <location>
        <begin position="6"/>
        <end position="24"/>
    </location>
</feature>
<feature type="transmembrane region" description="Helical" evidence="7">
    <location>
        <begin position="36"/>
        <end position="56"/>
    </location>
</feature>
<comment type="subcellular location">
    <subcellularLocation>
        <location evidence="1">Endomembrane system</location>
        <topology evidence="1">Multi-pass membrane protein</topology>
    </subcellularLocation>
</comment>
<dbReference type="AlphaFoldDB" id="A0A7Y0N2P8"/>
<evidence type="ECO:0000256" key="3">
    <source>
        <dbReference type="ARBA" id="ARBA00022448"/>
    </source>
</evidence>
<sequence length="149" mass="15602">ALAAVFVSGVLFILLSIFKIREWIINSIPHSLRTGISAGIGLFLAFIALKNAGIVVDNPATLVSMGDITSLPSVLAAIGFFLTIALVHRGVKGAVMIAILGVTALGLLFGDVQWNGVMSTPPSIAPTFLQLDFSGLFEVGMISVVFAFL</sequence>
<dbReference type="Proteomes" id="UP000565155">
    <property type="component" value="Unassembled WGS sequence"/>
</dbReference>
<name>A0A7Y0N2P8_VIBAL</name>
<feature type="transmembrane region" description="Helical" evidence="7">
    <location>
        <begin position="94"/>
        <end position="116"/>
    </location>
</feature>
<gene>
    <name evidence="8" type="ORF">HKB35_29795</name>
</gene>
<dbReference type="GO" id="GO:0005886">
    <property type="term" value="C:plasma membrane"/>
    <property type="evidence" value="ECO:0007669"/>
    <property type="project" value="TreeGrafter"/>
</dbReference>
<comment type="similarity">
    <text evidence="2">Belongs to the nucleobase:cation symporter-2 (NCS2) (TC 2.A.40) family. Azg-like subfamily.</text>
</comment>
<organism evidence="8 9">
    <name type="scientific">Vibrio alginolyticus</name>
    <dbReference type="NCBI Taxonomy" id="663"/>
    <lineage>
        <taxon>Bacteria</taxon>
        <taxon>Pseudomonadati</taxon>
        <taxon>Pseudomonadota</taxon>
        <taxon>Gammaproteobacteria</taxon>
        <taxon>Vibrionales</taxon>
        <taxon>Vibrionaceae</taxon>
        <taxon>Vibrio</taxon>
    </lineage>
</organism>
<keyword evidence="6 7" id="KW-0472">Membrane</keyword>
<keyword evidence="3" id="KW-0813">Transport</keyword>
<evidence type="ECO:0000256" key="2">
    <source>
        <dbReference type="ARBA" id="ARBA00005697"/>
    </source>
</evidence>
<evidence type="ECO:0000313" key="9">
    <source>
        <dbReference type="Proteomes" id="UP000565155"/>
    </source>
</evidence>
<keyword evidence="4 7" id="KW-0812">Transmembrane</keyword>
<protein>
    <submittedName>
        <fullName evidence="8">NCS2 family permease</fullName>
    </submittedName>
</protein>
<dbReference type="EMBL" id="JABCMA010001066">
    <property type="protein sequence ID" value="NMR77775.1"/>
    <property type="molecule type" value="Genomic_DNA"/>
</dbReference>
<feature type="transmembrane region" description="Helical" evidence="7">
    <location>
        <begin position="68"/>
        <end position="87"/>
    </location>
</feature>
<reference evidence="8 9" key="1">
    <citation type="submission" date="2020-04" db="EMBL/GenBank/DDBJ databases">
        <title>Whole-genome sequencing of Vibrio spp. from China reveals different genetic environments of blaCTX-M-14 among diverse lineages.</title>
        <authorList>
            <person name="Zheng Z."/>
            <person name="Ye L."/>
            <person name="Chen S."/>
        </authorList>
    </citation>
    <scope>NUCLEOTIDE SEQUENCE [LARGE SCALE GENOMIC DNA]</scope>
    <source>
        <strain evidence="8 9">Vb1636</strain>
    </source>
</reference>
<dbReference type="InterPro" id="IPR045018">
    <property type="entry name" value="Azg-like"/>
</dbReference>